<name>A0A4R6QNU5_9BURK</name>
<reference evidence="4 5" key="1">
    <citation type="submission" date="2019-03" db="EMBL/GenBank/DDBJ databases">
        <title>Genomic Encyclopedia of Type Strains, Phase IV (KMG-IV): sequencing the most valuable type-strain genomes for metagenomic binning, comparative biology and taxonomic classification.</title>
        <authorList>
            <person name="Goeker M."/>
        </authorList>
    </citation>
    <scope>NUCLEOTIDE SEQUENCE [LARGE SCALE GENOMIC DNA]</scope>
    <source>
        <strain evidence="4 5">DSM 16998</strain>
    </source>
</reference>
<organism evidence="4 5">
    <name type="scientific">Roseateles toxinivorans</name>
    <dbReference type="NCBI Taxonomy" id="270368"/>
    <lineage>
        <taxon>Bacteria</taxon>
        <taxon>Pseudomonadati</taxon>
        <taxon>Pseudomonadota</taxon>
        <taxon>Betaproteobacteria</taxon>
        <taxon>Burkholderiales</taxon>
        <taxon>Sphaerotilaceae</taxon>
        <taxon>Roseateles</taxon>
    </lineage>
</organism>
<dbReference type="PANTHER" id="PTHR43877">
    <property type="entry name" value="AMINOALKYLPHOSPHONATE N-ACETYLTRANSFERASE-RELATED-RELATED"/>
    <property type="match status" value="1"/>
</dbReference>
<keyword evidence="1 4" id="KW-0808">Transferase</keyword>
<dbReference type="EMBL" id="SNXS01000002">
    <property type="protein sequence ID" value="TDP72666.1"/>
    <property type="molecule type" value="Genomic_DNA"/>
</dbReference>
<dbReference type="Proteomes" id="UP000295361">
    <property type="component" value="Unassembled WGS sequence"/>
</dbReference>
<dbReference type="InterPro" id="IPR050832">
    <property type="entry name" value="Bact_Acetyltransf"/>
</dbReference>
<evidence type="ECO:0000256" key="1">
    <source>
        <dbReference type="ARBA" id="ARBA00022679"/>
    </source>
</evidence>
<dbReference type="RefSeq" id="WP_133700118.1">
    <property type="nucleotide sequence ID" value="NZ_SNXS01000002.1"/>
</dbReference>
<dbReference type="OrthoDB" id="7356080at2"/>
<protein>
    <submittedName>
        <fullName evidence="4">N-acetylglutamate synthase-like GNAT family acetyltransferase</fullName>
    </submittedName>
</protein>
<dbReference type="InterPro" id="IPR016181">
    <property type="entry name" value="Acyl_CoA_acyltransferase"/>
</dbReference>
<dbReference type="CDD" id="cd04301">
    <property type="entry name" value="NAT_SF"/>
    <property type="match status" value="1"/>
</dbReference>
<dbReference type="PANTHER" id="PTHR43877:SF1">
    <property type="entry name" value="ACETYLTRANSFERASE"/>
    <property type="match status" value="1"/>
</dbReference>
<dbReference type="Gene3D" id="3.40.630.30">
    <property type="match status" value="1"/>
</dbReference>
<evidence type="ECO:0000313" key="5">
    <source>
        <dbReference type="Proteomes" id="UP000295361"/>
    </source>
</evidence>
<gene>
    <name evidence="4" type="ORF">DES47_102411</name>
</gene>
<dbReference type="PROSITE" id="PS51186">
    <property type="entry name" value="GNAT"/>
    <property type="match status" value="1"/>
</dbReference>
<dbReference type="InterPro" id="IPR000182">
    <property type="entry name" value="GNAT_dom"/>
</dbReference>
<dbReference type="SUPFAM" id="SSF55729">
    <property type="entry name" value="Acyl-CoA N-acyltransferases (Nat)"/>
    <property type="match status" value="1"/>
</dbReference>
<feature type="domain" description="N-acetyltransferase" evidence="3">
    <location>
        <begin position="10"/>
        <end position="155"/>
    </location>
</feature>
<keyword evidence="2" id="KW-0012">Acyltransferase</keyword>
<comment type="caution">
    <text evidence="4">The sequence shown here is derived from an EMBL/GenBank/DDBJ whole genome shotgun (WGS) entry which is preliminary data.</text>
</comment>
<sequence length="159" mass="16996">MQATTLPAAYEIRAATTGDIDDLFLVRASTRENAIAPGRLAELGITPAALHETMLAGTSVTWVCQTDGQVVAFCSVQPSSGEVTVLAVRAGHERRGIGRELLAAAVDCLRASGCRRIWLAASLDPRLRSHGFYRANGWRPTGRLVGHGDEELELDGSLN</sequence>
<accession>A0A4R6QNU5</accession>
<evidence type="ECO:0000259" key="3">
    <source>
        <dbReference type="PROSITE" id="PS51186"/>
    </source>
</evidence>
<proteinExistence type="predicted"/>
<dbReference type="InParanoid" id="A0A4R6QNU5"/>
<evidence type="ECO:0000313" key="4">
    <source>
        <dbReference type="EMBL" id="TDP72666.1"/>
    </source>
</evidence>
<dbReference type="AlphaFoldDB" id="A0A4R6QNU5"/>
<dbReference type="Pfam" id="PF00583">
    <property type="entry name" value="Acetyltransf_1"/>
    <property type="match status" value="1"/>
</dbReference>
<evidence type="ECO:0000256" key="2">
    <source>
        <dbReference type="ARBA" id="ARBA00023315"/>
    </source>
</evidence>
<keyword evidence="5" id="KW-1185">Reference proteome</keyword>
<dbReference type="GO" id="GO:0016747">
    <property type="term" value="F:acyltransferase activity, transferring groups other than amino-acyl groups"/>
    <property type="evidence" value="ECO:0007669"/>
    <property type="project" value="InterPro"/>
</dbReference>